<proteinExistence type="predicted"/>
<evidence type="ECO:0000313" key="1">
    <source>
        <dbReference type="EMBL" id="SCV02199.1"/>
    </source>
</evidence>
<gene>
    <name evidence="1" type="ORF">CNECB9_950008</name>
</gene>
<reference evidence="1" key="1">
    <citation type="submission" date="2016-09" db="EMBL/GenBank/DDBJ databases">
        <authorList>
            <person name="Capua I."/>
            <person name="De Benedictis P."/>
            <person name="Joannis T."/>
            <person name="Lombin L.H."/>
            <person name="Cattoli G."/>
        </authorList>
    </citation>
    <scope>NUCLEOTIDE SEQUENCE</scope>
    <source>
        <strain evidence="1">B9</strain>
    </source>
</reference>
<organism evidence="1">
    <name type="scientific">Cupriavidus necator</name>
    <name type="common">Alcaligenes eutrophus</name>
    <name type="synonym">Ralstonia eutropha</name>
    <dbReference type="NCBI Taxonomy" id="106590"/>
    <lineage>
        <taxon>Bacteria</taxon>
        <taxon>Pseudomonadati</taxon>
        <taxon>Pseudomonadota</taxon>
        <taxon>Betaproteobacteria</taxon>
        <taxon>Burkholderiales</taxon>
        <taxon>Burkholderiaceae</taxon>
        <taxon>Cupriavidus</taxon>
    </lineage>
</organism>
<accession>A0A1K0ISK1</accession>
<dbReference type="AlphaFoldDB" id="A0A1K0ISK1"/>
<dbReference type="EMBL" id="FMSH01000546">
    <property type="protein sequence ID" value="SCV02199.1"/>
    <property type="molecule type" value="Genomic_DNA"/>
</dbReference>
<name>A0A1K0ISK1_CUPNE</name>
<protein>
    <submittedName>
        <fullName evidence="1">Uncharacterized protein</fullName>
    </submittedName>
</protein>
<sequence length="126" mass="13494">MSTGAVDNFSYRHRPRRHALRHANNASAIKKQQKFQQCLIVLLTTLFVRLLLANGSAACVRARLVPAFLPSLSGSCPTGPAVPATVSLPRFSYFAIDEYCAAHGQVAPTPAGAGTAGTFRLSLQRV</sequence>